<sequence length="64" mass="8082">MKVYRITVFLYLGFALYFLYDAYVEYQREGDYWIRLIFAAMALFLFFFRQRSIRNMEERKKNQQ</sequence>
<keyword evidence="1" id="KW-0472">Membrane</keyword>
<proteinExistence type="predicted"/>
<dbReference type="AlphaFoldDB" id="A0A2M9R7U4"/>
<dbReference type="RefSeq" id="WP_100678470.1">
    <property type="nucleotide sequence ID" value="NZ_JAJUJS010000026.1"/>
</dbReference>
<evidence type="ECO:0000313" key="2">
    <source>
        <dbReference type="EMBL" id="PJR04911.1"/>
    </source>
</evidence>
<organism evidence="2 3">
    <name type="scientific">Avrilella dinanensis</name>
    <dbReference type="NCBI Taxonomy" id="2008672"/>
    <lineage>
        <taxon>Bacteria</taxon>
        <taxon>Pseudomonadati</taxon>
        <taxon>Bacteroidota</taxon>
        <taxon>Flavobacteriia</taxon>
        <taxon>Flavobacteriales</taxon>
        <taxon>Flavobacteriaceae</taxon>
        <taxon>Avrilella</taxon>
    </lineage>
</organism>
<keyword evidence="1" id="KW-0812">Transmembrane</keyword>
<evidence type="ECO:0000313" key="3">
    <source>
        <dbReference type="Proteomes" id="UP000231960"/>
    </source>
</evidence>
<gene>
    <name evidence="2" type="ORF">CDL10_10445</name>
</gene>
<reference evidence="2 3" key="1">
    <citation type="submission" date="2017-06" db="EMBL/GenBank/DDBJ databases">
        <title>Description of Avrilella dinanensis gen. nov. sp. nov.</title>
        <authorList>
            <person name="Leyer C."/>
            <person name="Sassi M."/>
            <person name="Minet J."/>
            <person name="Kayal S."/>
            <person name="Cattoir V."/>
        </authorList>
    </citation>
    <scope>NUCLEOTIDE SEQUENCE [LARGE SCALE GENOMIC DNA]</scope>
    <source>
        <strain evidence="2 3">UR159</strain>
    </source>
</reference>
<feature type="transmembrane region" description="Helical" evidence="1">
    <location>
        <begin position="7"/>
        <end position="26"/>
    </location>
</feature>
<name>A0A2M9R7U4_9FLAO</name>
<dbReference type="EMBL" id="NIPO01000001">
    <property type="protein sequence ID" value="PJR04911.1"/>
    <property type="molecule type" value="Genomic_DNA"/>
</dbReference>
<dbReference type="Proteomes" id="UP000231960">
    <property type="component" value="Unassembled WGS sequence"/>
</dbReference>
<feature type="transmembrane region" description="Helical" evidence="1">
    <location>
        <begin position="32"/>
        <end position="49"/>
    </location>
</feature>
<accession>A0A2M9R7U4</accession>
<comment type="caution">
    <text evidence="2">The sequence shown here is derived from an EMBL/GenBank/DDBJ whole genome shotgun (WGS) entry which is preliminary data.</text>
</comment>
<keyword evidence="1" id="KW-1133">Transmembrane helix</keyword>
<evidence type="ECO:0000256" key="1">
    <source>
        <dbReference type="SAM" id="Phobius"/>
    </source>
</evidence>
<keyword evidence="3" id="KW-1185">Reference proteome</keyword>
<protein>
    <submittedName>
        <fullName evidence="2">Uncharacterized protein</fullName>
    </submittedName>
</protein>